<dbReference type="PANTHER" id="PTHR43019">
    <property type="entry name" value="SERINE ENDOPROTEASE DEGS"/>
    <property type="match status" value="1"/>
</dbReference>
<evidence type="ECO:0000313" key="2">
    <source>
        <dbReference type="EMBL" id="TKB46281.1"/>
    </source>
</evidence>
<dbReference type="GO" id="GO:0004252">
    <property type="term" value="F:serine-type endopeptidase activity"/>
    <property type="evidence" value="ECO:0007669"/>
    <property type="project" value="InterPro"/>
</dbReference>
<dbReference type="Gene3D" id="2.40.10.10">
    <property type="entry name" value="Trypsin-like serine proteases"/>
    <property type="match status" value="2"/>
</dbReference>
<proteinExistence type="predicted"/>
<feature type="chain" id="PRO_5020190586" evidence="1">
    <location>
        <begin position="23"/>
        <end position="402"/>
    </location>
</feature>
<dbReference type="Proteomes" id="UP000307999">
    <property type="component" value="Unassembled WGS sequence"/>
</dbReference>
<protein>
    <submittedName>
        <fullName evidence="2">Trypsin-like peptidase domain-containing protein</fullName>
    </submittedName>
</protein>
<dbReference type="InterPro" id="IPR043504">
    <property type="entry name" value="Peptidase_S1_PA_chymotrypsin"/>
</dbReference>
<evidence type="ECO:0000313" key="3">
    <source>
        <dbReference type="Proteomes" id="UP000307999"/>
    </source>
</evidence>
<organism evidence="2 3">
    <name type="scientific">Thalassotalea mangrovi</name>
    <dbReference type="NCBI Taxonomy" id="2572245"/>
    <lineage>
        <taxon>Bacteria</taxon>
        <taxon>Pseudomonadati</taxon>
        <taxon>Pseudomonadota</taxon>
        <taxon>Gammaproteobacteria</taxon>
        <taxon>Alteromonadales</taxon>
        <taxon>Colwelliaceae</taxon>
        <taxon>Thalassotalea</taxon>
    </lineage>
</organism>
<dbReference type="AlphaFoldDB" id="A0A4U1B710"/>
<dbReference type="PROSITE" id="PS51257">
    <property type="entry name" value="PROKAR_LIPOPROTEIN"/>
    <property type="match status" value="1"/>
</dbReference>
<dbReference type="PRINTS" id="PR00834">
    <property type="entry name" value="PROTEASES2C"/>
</dbReference>
<keyword evidence="3" id="KW-1185">Reference proteome</keyword>
<gene>
    <name evidence="2" type="ORF">E8M12_04305</name>
</gene>
<comment type="caution">
    <text evidence="2">The sequence shown here is derived from an EMBL/GenBank/DDBJ whole genome shotgun (WGS) entry which is preliminary data.</text>
</comment>
<dbReference type="OrthoDB" id="1522627at2"/>
<dbReference type="InterPro" id="IPR009003">
    <property type="entry name" value="Peptidase_S1_PA"/>
</dbReference>
<dbReference type="Pfam" id="PF13365">
    <property type="entry name" value="Trypsin_2"/>
    <property type="match status" value="1"/>
</dbReference>
<name>A0A4U1B710_9GAMM</name>
<evidence type="ECO:0000256" key="1">
    <source>
        <dbReference type="SAM" id="SignalP"/>
    </source>
</evidence>
<accession>A0A4U1B710</accession>
<keyword evidence="1" id="KW-0732">Signal</keyword>
<dbReference type="SUPFAM" id="SSF50494">
    <property type="entry name" value="Trypsin-like serine proteases"/>
    <property type="match status" value="1"/>
</dbReference>
<dbReference type="EMBL" id="SWDB01000009">
    <property type="protein sequence ID" value="TKB46281.1"/>
    <property type="molecule type" value="Genomic_DNA"/>
</dbReference>
<dbReference type="PANTHER" id="PTHR43019:SF23">
    <property type="entry name" value="PROTEASE DO-LIKE 5, CHLOROPLASTIC"/>
    <property type="match status" value="1"/>
</dbReference>
<feature type="signal peptide" evidence="1">
    <location>
        <begin position="1"/>
        <end position="22"/>
    </location>
</feature>
<reference evidence="2 3" key="1">
    <citation type="submission" date="2019-04" db="EMBL/GenBank/DDBJ databases">
        <title>Thalassotalea guangxiensis sp. nov., isolated from sediment of the coastal wetland.</title>
        <authorList>
            <person name="Zheng S."/>
            <person name="Zhang D."/>
        </authorList>
    </citation>
    <scope>NUCLEOTIDE SEQUENCE [LARGE SCALE GENOMIC DNA]</scope>
    <source>
        <strain evidence="2 3">ZS-4</strain>
    </source>
</reference>
<sequence>MKSHNLFLSFCCALLVFGCANTARVSTDPAKNKFKVSKSVQIPNETVLSIYIAKSELESEFYSNGLHKPGKALREGVAAAFSPYFSDVSFLDVSSDKPIGLLLDIKPDWQFEYGQIIASFDYKLFDTTGKVINQGKVSNKAGLNYSQTDAAFFNSTYKAMQQLVVRVLNKHLPTAEKYPATLAMQDVNTNLLIDEEKPRSSGTAFLINKTGHLLTAEHVIRDCLVTKIKFADQVYDAKIANTSQLLDLALLATDIESSDYLAIRAAGDLELGEKVVSVSYPLKGLLASSPNLTLGNVTSKKALQGSLGLFQFSAPIQPGSSGGAIVSESGEAIGVVTSTLNVAELIKEGIVPQNINFALNGQYVSRFLDRNQIAYATQASEISSTSVNEATLASTAQVACYQ</sequence>
<dbReference type="InterPro" id="IPR001940">
    <property type="entry name" value="Peptidase_S1C"/>
</dbReference>
<dbReference type="RefSeq" id="WP_136734857.1">
    <property type="nucleotide sequence ID" value="NZ_SWDB01000009.1"/>
</dbReference>
<dbReference type="GO" id="GO:0006508">
    <property type="term" value="P:proteolysis"/>
    <property type="evidence" value="ECO:0007669"/>
    <property type="project" value="InterPro"/>
</dbReference>